<sequence length="132" mass="14640">MYWLAPPLLLHWARRTINGEGRISAVKAAHGSCMLKLVSAVEAMLNSSARTTREADPTQVGDARDLIILFSHLSNVLCMQFRATCARGDLFRSARTFMPGHDNLCQLMVLRNLEFTLVPSESVVNPILDRGS</sequence>
<dbReference type="EMBL" id="JACEIK010000002">
    <property type="protein sequence ID" value="MCD7445849.1"/>
    <property type="molecule type" value="Genomic_DNA"/>
</dbReference>
<comment type="caution">
    <text evidence="1">The sequence shown here is derived from an EMBL/GenBank/DDBJ whole genome shotgun (WGS) entry which is preliminary data.</text>
</comment>
<keyword evidence="2" id="KW-1185">Reference proteome</keyword>
<evidence type="ECO:0000313" key="2">
    <source>
        <dbReference type="Proteomes" id="UP000823775"/>
    </source>
</evidence>
<reference evidence="1 2" key="1">
    <citation type="journal article" date="2021" name="BMC Genomics">
        <title>Datura genome reveals duplications of psychoactive alkaloid biosynthetic genes and high mutation rate following tissue culture.</title>
        <authorList>
            <person name="Rajewski A."/>
            <person name="Carter-House D."/>
            <person name="Stajich J."/>
            <person name="Litt A."/>
        </authorList>
    </citation>
    <scope>NUCLEOTIDE SEQUENCE [LARGE SCALE GENOMIC DNA]</scope>
    <source>
        <strain evidence="1">AR-01</strain>
    </source>
</reference>
<accession>A0ABS8RFW9</accession>
<name>A0ABS8RFW9_DATST</name>
<evidence type="ECO:0000313" key="1">
    <source>
        <dbReference type="EMBL" id="MCD7445849.1"/>
    </source>
</evidence>
<dbReference type="Proteomes" id="UP000823775">
    <property type="component" value="Unassembled WGS sequence"/>
</dbReference>
<organism evidence="1 2">
    <name type="scientific">Datura stramonium</name>
    <name type="common">Jimsonweed</name>
    <name type="synonym">Common thornapple</name>
    <dbReference type="NCBI Taxonomy" id="4076"/>
    <lineage>
        <taxon>Eukaryota</taxon>
        <taxon>Viridiplantae</taxon>
        <taxon>Streptophyta</taxon>
        <taxon>Embryophyta</taxon>
        <taxon>Tracheophyta</taxon>
        <taxon>Spermatophyta</taxon>
        <taxon>Magnoliopsida</taxon>
        <taxon>eudicotyledons</taxon>
        <taxon>Gunneridae</taxon>
        <taxon>Pentapetalae</taxon>
        <taxon>asterids</taxon>
        <taxon>lamiids</taxon>
        <taxon>Solanales</taxon>
        <taxon>Solanaceae</taxon>
        <taxon>Solanoideae</taxon>
        <taxon>Datureae</taxon>
        <taxon>Datura</taxon>
    </lineage>
</organism>
<proteinExistence type="predicted"/>
<gene>
    <name evidence="1" type="ORF">HAX54_015572</name>
</gene>
<protein>
    <submittedName>
        <fullName evidence="1">Uncharacterized protein</fullName>
    </submittedName>
</protein>